<dbReference type="HOGENOM" id="CLU_2996744_0_0_1"/>
<dbReference type="InParanoid" id="W4JPC7"/>
<proteinExistence type="predicted"/>
<dbReference type="AlphaFoldDB" id="W4JPC7"/>
<evidence type="ECO:0000313" key="2">
    <source>
        <dbReference type="Proteomes" id="UP000030671"/>
    </source>
</evidence>
<protein>
    <submittedName>
        <fullName evidence="1">Uncharacterized protein</fullName>
    </submittedName>
</protein>
<gene>
    <name evidence="1" type="ORF">HETIRDRAFT_164437</name>
</gene>
<dbReference type="EMBL" id="KI925466">
    <property type="protein sequence ID" value="ETW75422.1"/>
    <property type="molecule type" value="Genomic_DNA"/>
</dbReference>
<dbReference type="GeneID" id="20667916"/>
<sequence>MGQLLVRKRLWMPSMLRALLSTFSSSPWVHRQHTPYWLQRLHHDTAPINNCQNQGIN</sequence>
<reference evidence="1 2" key="1">
    <citation type="journal article" date="2012" name="New Phytol.">
        <title>Insight into trade-off between wood decay and parasitism from the genome of a fungal forest pathogen.</title>
        <authorList>
            <person name="Olson A."/>
            <person name="Aerts A."/>
            <person name="Asiegbu F."/>
            <person name="Belbahri L."/>
            <person name="Bouzid O."/>
            <person name="Broberg A."/>
            <person name="Canback B."/>
            <person name="Coutinho P.M."/>
            <person name="Cullen D."/>
            <person name="Dalman K."/>
            <person name="Deflorio G."/>
            <person name="van Diepen L.T."/>
            <person name="Dunand C."/>
            <person name="Duplessis S."/>
            <person name="Durling M."/>
            <person name="Gonthier P."/>
            <person name="Grimwood J."/>
            <person name="Fossdal C.G."/>
            <person name="Hansson D."/>
            <person name="Henrissat B."/>
            <person name="Hietala A."/>
            <person name="Himmelstrand K."/>
            <person name="Hoffmeister D."/>
            <person name="Hogberg N."/>
            <person name="James T.Y."/>
            <person name="Karlsson M."/>
            <person name="Kohler A."/>
            <person name="Kues U."/>
            <person name="Lee Y.H."/>
            <person name="Lin Y.C."/>
            <person name="Lind M."/>
            <person name="Lindquist E."/>
            <person name="Lombard V."/>
            <person name="Lucas S."/>
            <person name="Lunden K."/>
            <person name="Morin E."/>
            <person name="Murat C."/>
            <person name="Park J."/>
            <person name="Raffaello T."/>
            <person name="Rouze P."/>
            <person name="Salamov A."/>
            <person name="Schmutz J."/>
            <person name="Solheim H."/>
            <person name="Stahlberg J."/>
            <person name="Velez H."/>
            <person name="de Vries R.P."/>
            <person name="Wiebenga A."/>
            <person name="Woodward S."/>
            <person name="Yakovlev I."/>
            <person name="Garbelotto M."/>
            <person name="Martin F."/>
            <person name="Grigoriev I.V."/>
            <person name="Stenlid J."/>
        </authorList>
    </citation>
    <scope>NUCLEOTIDE SEQUENCE [LARGE SCALE GENOMIC DNA]</scope>
    <source>
        <strain evidence="1 2">TC 32-1</strain>
    </source>
</reference>
<accession>W4JPC7</accession>
<name>W4JPC7_HETIT</name>
<dbReference type="KEGG" id="hir:HETIRDRAFT_164437"/>
<evidence type="ECO:0000313" key="1">
    <source>
        <dbReference type="EMBL" id="ETW75422.1"/>
    </source>
</evidence>
<dbReference type="Proteomes" id="UP000030671">
    <property type="component" value="Unassembled WGS sequence"/>
</dbReference>
<dbReference type="RefSeq" id="XP_009552842.1">
    <property type="nucleotide sequence ID" value="XM_009554547.1"/>
</dbReference>
<organism evidence="1 2">
    <name type="scientific">Heterobasidion irregulare (strain TC 32-1)</name>
    <dbReference type="NCBI Taxonomy" id="747525"/>
    <lineage>
        <taxon>Eukaryota</taxon>
        <taxon>Fungi</taxon>
        <taxon>Dikarya</taxon>
        <taxon>Basidiomycota</taxon>
        <taxon>Agaricomycotina</taxon>
        <taxon>Agaricomycetes</taxon>
        <taxon>Russulales</taxon>
        <taxon>Bondarzewiaceae</taxon>
        <taxon>Heterobasidion</taxon>
        <taxon>Heterobasidion annosum species complex</taxon>
    </lineage>
</organism>
<keyword evidence="2" id="KW-1185">Reference proteome</keyword>